<dbReference type="NCBIfam" id="TIGR02273">
    <property type="entry name" value="16S_RimM"/>
    <property type="match status" value="1"/>
</dbReference>
<sequence>MNTKKRNPDNLIIAQFGIPHGILGWIRIFSFTKKKQNIFNYHPWYINESEKIEKVHIQFWKNKEKYFIVKIKDVSNRSEAKKLTNIYITIKENILPLLKNNEYYWKDIINCTIFNMENKKLGIVINLIETPSNDILVINNKSKNNINKKNILIPFIKNKVIKIVNINKKVIIVNWNYTFE</sequence>
<evidence type="ECO:0000256" key="6">
    <source>
        <dbReference type="SAM" id="Phobius"/>
    </source>
</evidence>
<evidence type="ECO:0000313" key="9">
    <source>
        <dbReference type="EMBL" id="QCI23373.1"/>
    </source>
</evidence>
<evidence type="ECO:0000256" key="5">
    <source>
        <dbReference type="HAMAP-Rule" id="MF_00014"/>
    </source>
</evidence>
<reference evidence="9 10" key="1">
    <citation type="submission" date="2018-10" db="EMBL/GenBank/DDBJ databases">
        <title>Comparative functional genomics of the obligate endosymbiont Buchnera aphidicola.</title>
        <authorList>
            <person name="Chong R.A."/>
        </authorList>
    </citation>
    <scope>NUCLEOTIDE SEQUENCE [LARGE SCALE GENOMIC DNA]</scope>
    <source>
        <strain evidence="9 10">Mrh</strain>
    </source>
</reference>
<dbReference type="SUPFAM" id="SSF50346">
    <property type="entry name" value="PRC-barrel domain"/>
    <property type="match status" value="1"/>
</dbReference>
<dbReference type="InterPro" id="IPR056792">
    <property type="entry name" value="PRC_RimM"/>
</dbReference>
<dbReference type="InterPro" id="IPR036976">
    <property type="entry name" value="RimM_N_sf"/>
</dbReference>
<dbReference type="GO" id="GO:0005737">
    <property type="term" value="C:cytoplasm"/>
    <property type="evidence" value="ECO:0007669"/>
    <property type="project" value="UniProtKB-SubCell"/>
</dbReference>
<comment type="subunit">
    <text evidence="5">Binds ribosomal protein uS19.</text>
</comment>
<comment type="function">
    <text evidence="5">An accessory protein needed during the final step in the assembly of 30S ribosomal subunit, possibly for assembly of the head region. Essential for efficient processing of 16S rRNA. May be needed both before and after RbfA during the maturation of 16S rRNA. It has affinity for free ribosomal 30S subunits but not for 70S ribosomes.</text>
</comment>
<keyword evidence="6" id="KW-1133">Transmembrane helix</keyword>
<dbReference type="InterPro" id="IPR011033">
    <property type="entry name" value="PRC_barrel-like_sf"/>
</dbReference>
<dbReference type="EMBL" id="CP033004">
    <property type="protein sequence ID" value="QCI23373.1"/>
    <property type="molecule type" value="Genomic_DNA"/>
</dbReference>
<dbReference type="SUPFAM" id="SSF50447">
    <property type="entry name" value="Translation proteins"/>
    <property type="match status" value="1"/>
</dbReference>
<dbReference type="Gene3D" id="2.40.30.60">
    <property type="entry name" value="RimM"/>
    <property type="match status" value="1"/>
</dbReference>
<dbReference type="HAMAP" id="MF_00014">
    <property type="entry name" value="Ribosome_mat_RimM"/>
    <property type="match status" value="1"/>
</dbReference>
<evidence type="ECO:0000256" key="1">
    <source>
        <dbReference type="ARBA" id="ARBA00022490"/>
    </source>
</evidence>
<name>A0A4D6Y460_BUCMH</name>
<dbReference type="GO" id="GO:0042274">
    <property type="term" value="P:ribosomal small subunit biogenesis"/>
    <property type="evidence" value="ECO:0007669"/>
    <property type="project" value="UniProtKB-UniRule"/>
</dbReference>
<keyword evidence="6" id="KW-0812">Transmembrane</keyword>
<evidence type="ECO:0000256" key="4">
    <source>
        <dbReference type="ARBA" id="ARBA00023186"/>
    </source>
</evidence>
<protein>
    <recommendedName>
        <fullName evidence="5">Ribosome maturation factor RimM</fullName>
    </recommendedName>
</protein>
<keyword evidence="4 5" id="KW-0143">Chaperone</keyword>
<dbReference type="Pfam" id="PF24986">
    <property type="entry name" value="PRC_RimM"/>
    <property type="match status" value="1"/>
</dbReference>
<gene>
    <name evidence="5 9" type="primary">rimM</name>
    <name evidence="9" type="ORF">D9V73_01830</name>
</gene>
<dbReference type="OrthoDB" id="9783509at2"/>
<dbReference type="Gene3D" id="2.30.30.240">
    <property type="entry name" value="PRC-barrel domain"/>
    <property type="match status" value="1"/>
</dbReference>
<proteinExistence type="inferred from homology"/>
<evidence type="ECO:0000256" key="3">
    <source>
        <dbReference type="ARBA" id="ARBA00022552"/>
    </source>
</evidence>
<dbReference type="InterPro" id="IPR002676">
    <property type="entry name" value="RimM_N"/>
</dbReference>
<dbReference type="PANTHER" id="PTHR33692">
    <property type="entry name" value="RIBOSOME MATURATION FACTOR RIMM"/>
    <property type="match status" value="1"/>
</dbReference>
<feature type="transmembrane region" description="Helical" evidence="6">
    <location>
        <begin position="12"/>
        <end position="29"/>
    </location>
</feature>
<keyword evidence="6" id="KW-0472">Membrane</keyword>
<feature type="domain" description="Ribosome maturation factor RimM PRC barrel" evidence="8">
    <location>
        <begin position="105"/>
        <end position="175"/>
    </location>
</feature>
<comment type="domain">
    <text evidence="5">The PRC barrel domain binds ribosomal protein uS19.</text>
</comment>
<comment type="similarity">
    <text evidence="5">Belongs to the RimM family.</text>
</comment>
<evidence type="ECO:0000259" key="7">
    <source>
        <dbReference type="Pfam" id="PF01782"/>
    </source>
</evidence>
<keyword evidence="3 5" id="KW-0698">rRNA processing</keyword>
<dbReference type="GO" id="GO:0043022">
    <property type="term" value="F:ribosome binding"/>
    <property type="evidence" value="ECO:0007669"/>
    <property type="project" value="InterPro"/>
</dbReference>
<dbReference type="InterPro" id="IPR009000">
    <property type="entry name" value="Transl_B-barrel_sf"/>
</dbReference>
<comment type="subcellular location">
    <subcellularLocation>
        <location evidence="5">Cytoplasm</location>
    </subcellularLocation>
</comment>
<keyword evidence="2 5" id="KW-0690">Ribosome biogenesis</keyword>
<keyword evidence="1 5" id="KW-0963">Cytoplasm</keyword>
<evidence type="ECO:0000256" key="2">
    <source>
        <dbReference type="ARBA" id="ARBA00022517"/>
    </source>
</evidence>
<accession>A0A4D6Y460</accession>
<dbReference type="AlphaFoldDB" id="A0A4D6Y460"/>
<dbReference type="Proteomes" id="UP000298566">
    <property type="component" value="Chromosome"/>
</dbReference>
<dbReference type="InterPro" id="IPR011961">
    <property type="entry name" value="RimM"/>
</dbReference>
<evidence type="ECO:0000313" key="10">
    <source>
        <dbReference type="Proteomes" id="UP000298566"/>
    </source>
</evidence>
<dbReference type="GO" id="GO:0005840">
    <property type="term" value="C:ribosome"/>
    <property type="evidence" value="ECO:0007669"/>
    <property type="project" value="InterPro"/>
</dbReference>
<feature type="domain" description="RimM N-terminal" evidence="7">
    <location>
        <begin position="13"/>
        <end position="92"/>
    </location>
</feature>
<dbReference type="Pfam" id="PF01782">
    <property type="entry name" value="RimM"/>
    <property type="match status" value="1"/>
</dbReference>
<dbReference type="PANTHER" id="PTHR33692:SF1">
    <property type="entry name" value="RIBOSOME MATURATION FACTOR RIMM"/>
    <property type="match status" value="1"/>
</dbReference>
<dbReference type="GO" id="GO:0006364">
    <property type="term" value="P:rRNA processing"/>
    <property type="evidence" value="ECO:0007669"/>
    <property type="project" value="UniProtKB-UniRule"/>
</dbReference>
<organism evidence="9 10">
    <name type="scientific">Buchnera aphidicola subsp. Melaphis rhois</name>
    <dbReference type="NCBI Taxonomy" id="118103"/>
    <lineage>
        <taxon>Bacteria</taxon>
        <taxon>Pseudomonadati</taxon>
        <taxon>Pseudomonadota</taxon>
        <taxon>Gammaproteobacteria</taxon>
        <taxon>Enterobacterales</taxon>
        <taxon>Erwiniaceae</taxon>
        <taxon>Buchnera</taxon>
    </lineage>
</organism>
<evidence type="ECO:0000259" key="8">
    <source>
        <dbReference type="Pfam" id="PF24986"/>
    </source>
</evidence>